<dbReference type="Pfam" id="PF18998">
    <property type="entry name" value="Flg_new_2"/>
    <property type="match status" value="4"/>
</dbReference>
<feature type="domain" description="Bacterial repeat" evidence="1">
    <location>
        <begin position="159"/>
        <end position="225"/>
    </location>
</feature>
<evidence type="ECO:0000313" key="2">
    <source>
        <dbReference type="EMBL" id="AWI08469.1"/>
    </source>
</evidence>
<organism evidence="2 3">
    <name type="scientific">Ereboglobus luteus</name>
    <dbReference type="NCBI Taxonomy" id="1796921"/>
    <lineage>
        <taxon>Bacteria</taxon>
        <taxon>Pseudomonadati</taxon>
        <taxon>Verrucomicrobiota</taxon>
        <taxon>Opitutia</taxon>
        <taxon>Opitutales</taxon>
        <taxon>Opitutaceae</taxon>
        <taxon>Ereboglobus</taxon>
    </lineage>
</organism>
<dbReference type="EMBL" id="CP023004">
    <property type="protein sequence ID" value="AWI08469.1"/>
    <property type="molecule type" value="Genomic_DNA"/>
</dbReference>
<feature type="domain" description="Bacterial repeat" evidence="1">
    <location>
        <begin position="83"/>
        <end position="151"/>
    </location>
</feature>
<sequence>MKKDSLTELTAVAQPADGGSVSGGGRYAPSTVVEVQALPAEGYRFSRWVGNVTNRTAPVTKTYIGSRSQQVVAVFEPKRHLVDVKVMPSNAGAVDGAGYQPIGTQSPVYAQPAPGYLFDRWEGPVSDPTSANTTLARPLNRDVVLTAHFKPLDETYTITVLAEPATAGGVSGGGTYKRGETVTIKAEPKGGFLFNGWSGPVTSKGRAETTVYVTENAIVTAKFMLNRSLVRGKASPDGAGRVEGSFGAMPVGEPIPIRAVAMPGFAFVRWDGPVADRTKTQTTITPTAGKASVVTAIFEQIR</sequence>
<feature type="domain" description="Bacterial repeat" evidence="1">
    <location>
        <begin position="234"/>
        <end position="301"/>
    </location>
</feature>
<feature type="domain" description="Bacterial repeat" evidence="1">
    <location>
        <begin position="13"/>
        <end position="78"/>
    </location>
</feature>
<dbReference type="KEGG" id="elut:CKA38_03680"/>
<keyword evidence="3" id="KW-1185">Reference proteome</keyword>
<dbReference type="Proteomes" id="UP000244896">
    <property type="component" value="Chromosome"/>
</dbReference>
<proteinExistence type="predicted"/>
<accession>A0A2U8E0U6</accession>
<evidence type="ECO:0000313" key="3">
    <source>
        <dbReference type="Proteomes" id="UP000244896"/>
    </source>
</evidence>
<dbReference type="InterPro" id="IPR044060">
    <property type="entry name" value="Bacterial_rp_domain"/>
</dbReference>
<name>A0A2U8E0U6_9BACT</name>
<reference evidence="2 3" key="1">
    <citation type="journal article" date="2018" name="Syst. Appl. Microbiol.">
        <title>Ereboglobus luteus gen. nov. sp. nov. from cockroach guts, and new insights into the oxygen relationship of the genera Opitutus and Didymococcus (Verrucomicrobia: Opitutaceae).</title>
        <authorList>
            <person name="Tegtmeier D."/>
            <person name="Belitz A."/>
            <person name="Radek R."/>
            <person name="Heimerl T."/>
            <person name="Brune A."/>
        </authorList>
    </citation>
    <scope>NUCLEOTIDE SEQUENCE [LARGE SCALE GENOMIC DNA]</scope>
    <source>
        <strain evidence="2 3">Ho45</strain>
    </source>
</reference>
<protein>
    <recommendedName>
        <fullName evidence="1">Bacterial repeat domain-containing protein</fullName>
    </recommendedName>
</protein>
<dbReference type="AlphaFoldDB" id="A0A2U8E0U6"/>
<evidence type="ECO:0000259" key="1">
    <source>
        <dbReference type="Pfam" id="PF18998"/>
    </source>
</evidence>
<gene>
    <name evidence="2" type="ORF">CKA38_03680</name>
</gene>